<feature type="signal peptide" evidence="2">
    <location>
        <begin position="1"/>
        <end position="21"/>
    </location>
</feature>
<dbReference type="InParanoid" id="W4JMN0"/>
<proteinExistence type="predicted"/>
<reference evidence="3 4" key="1">
    <citation type="journal article" date="2012" name="New Phytol.">
        <title>Insight into trade-off between wood decay and parasitism from the genome of a fungal forest pathogen.</title>
        <authorList>
            <person name="Olson A."/>
            <person name="Aerts A."/>
            <person name="Asiegbu F."/>
            <person name="Belbahri L."/>
            <person name="Bouzid O."/>
            <person name="Broberg A."/>
            <person name="Canback B."/>
            <person name="Coutinho P.M."/>
            <person name="Cullen D."/>
            <person name="Dalman K."/>
            <person name="Deflorio G."/>
            <person name="van Diepen L.T."/>
            <person name="Dunand C."/>
            <person name="Duplessis S."/>
            <person name="Durling M."/>
            <person name="Gonthier P."/>
            <person name="Grimwood J."/>
            <person name="Fossdal C.G."/>
            <person name="Hansson D."/>
            <person name="Henrissat B."/>
            <person name="Hietala A."/>
            <person name="Himmelstrand K."/>
            <person name="Hoffmeister D."/>
            <person name="Hogberg N."/>
            <person name="James T.Y."/>
            <person name="Karlsson M."/>
            <person name="Kohler A."/>
            <person name="Kues U."/>
            <person name="Lee Y.H."/>
            <person name="Lin Y.C."/>
            <person name="Lind M."/>
            <person name="Lindquist E."/>
            <person name="Lombard V."/>
            <person name="Lucas S."/>
            <person name="Lunden K."/>
            <person name="Morin E."/>
            <person name="Murat C."/>
            <person name="Park J."/>
            <person name="Raffaello T."/>
            <person name="Rouze P."/>
            <person name="Salamov A."/>
            <person name="Schmutz J."/>
            <person name="Solheim H."/>
            <person name="Stahlberg J."/>
            <person name="Velez H."/>
            <person name="de Vries R.P."/>
            <person name="Wiebenga A."/>
            <person name="Woodward S."/>
            <person name="Yakovlev I."/>
            <person name="Garbelotto M."/>
            <person name="Martin F."/>
            <person name="Grigoriev I.V."/>
            <person name="Stenlid J."/>
        </authorList>
    </citation>
    <scope>NUCLEOTIDE SEQUENCE [LARGE SCALE GENOMIC DNA]</scope>
    <source>
        <strain evidence="3 4">TC 32-1</strain>
    </source>
</reference>
<feature type="region of interest" description="Disordered" evidence="1">
    <location>
        <begin position="174"/>
        <end position="242"/>
    </location>
</feature>
<feature type="compositionally biased region" description="Low complexity" evidence="1">
    <location>
        <begin position="218"/>
        <end position="237"/>
    </location>
</feature>
<feature type="chain" id="PRO_5004843945" evidence="2">
    <location>
        <begin position="22"/>
        <end position="336"/>
    </location>
</feature>
<accession>W4JMN0</accession>
<gene>
    <name evidence="3" type="ORF">HETIRDRAFT_461461</name>
</gene>
<keyword evidence="2" id="KW-0732">Signal</keyword>
<evidence type="ECO:0000313" key="4">
    <source>
        <dbReference type="Proteomes" id="UP000030671"/>
    </source>
</evidence>
<feature type="compositionally biased region" description="Pro residues" evidence="1">
    <location>
        <begin position="96"/>
        <end position="105"/>
    </location>
</feature>
<dbReference type="HOGENOM" id="CLU_826559_0_0_1"/>
<dbReference type="KEGG" id="hir:HETIRDRAFT_461461"/>
<feature type="compositionally biased region" description="Basic and acidic residues" evidence="1">
    <location>
        <begin position="80"/>
        <end position="95"/>
    </location>
</feature>
<evidence type="ECO:0000256" key="2">
    <source>
        <dbReference type="SAM" id="SignalP"/>
    </source>
</evidence>
<feature type="compositionally biased region" description="Basic residues" evidence="1">
    <location>
        <begin position="203"/>
        <end position="213"/>
    </location>
</feature>
<keyword evidence="4" id="KW-1185">Reference proteome</keyword>
<organism evidence="3 4">
    <name type="scientific">Heterobasidion irregulare (strain TC 32-1)</name>
    <dbReference type="NCBI Taxonomy" id="747525"/>
    <lineage>
        <taxon>Eukaryota</taxon>
        <taxon>Fungi</taxon>
        <taxon>Dikarya</taxon>
        <taxon>Basidiomycota</taxon>
        <taxon>Agaricomycotina</taxon>
        <taxon>Agaricomycetes</taxon>
        <taxon>Russulales</taxon>
        <taxon>Bondarzewiaceae</taxon>
        <taxon>Heterobasidion</taxon>
        <taxon>Heterobasidion annosum species complex</taxon>
    </lineage>
</organism>
<protein>
    <submittedName>
        <fullName evidence="3">Uncharacterized protein</fullName>
    </submittedName>
</protein>
<name>W4JMN0_HETIT</name>
<feature type="region of interest" description="Disordered" evidence="1">
    <location>
        <begin position="26"/>
        <end position="156"/>
    </location>
</feature>
<dbReference type="GeneID" id="20677173"/>
<evidence type="ECO:0000256" key="1">
    <source>
        <dbReference type="SAM" id="MobiDB-lite"/>
    </source>
</evidence>
<dbReference type="EMBL" id="KI925467">
    <property type="protein sequence ID" value="ETW74802.1"/>
    <property type="molecule type" value="Genomic_DNA"/>
</dbReference>
<dbReference type="Proteomes" id="UP000030671">
    <property type="component" value="Unassembled WGS sequence"/>
</dbReference>
<dbReference type="AlphaFoldDB" id="W4JMN0"/>
<feature type="compositionally biased region" description="Basic and acidic residues" evidence="1">
    <location>
        <begin position="50"/>
        <end position="66"/>
    </location>
</feature>
<evidence type="ECO:0000313" key="3">
    <source>
        <dbReference type="EMBL" id="ETW74802.1"/>
    </source>
</evidence>
<feature type="region of interest" description="Disordered" evidence="1">
    <location>
        <begin position="263"/>
        <end position="336"/>
    </location>
</feature>
<dbReference type="RefSeq" id="XP_009553279.1">
    <property type="nucleotide sequence ID" value="XM_009554984.1"/>
</dbReference>
<sequence>MCGVTPNTIAMIRCLATAVAATRLGNTDGRTEQASKRPAHPQPATRRAPRRLDAARLDASAHRSAEAESTAPPRIRTRTKPTEQTKYERPPERAPARPPARPHPPARSTYRAAPLGRASRPESTPTDKLCKAPRSFVRPSGGLVEDARQAGPTGGLQGRSCNAAAAAAAAAIHERTPARPPARQLAGPRCNKGGAPALAIPRRGGRVRHRRAVRRGEASGAARRASSARGAPATSSGQLGAHCTRAERVRACVQAEPARALRPRAAPGVRNAKSGDCEAAPSTSDGVAMSAPLKGGGGEGRGLLRPSCFSATRSQERDADWGAGGSDGRRRAAAIV</sequence>